<dbReference type="Proteomes" id="UP001377567">
    <property type="component" value="Unassembled WGS sequence"/>
</dbReference>
<feature type="compositionally biased region" description="Polar residues" evidence="2">
    <location>
        <begin position="42"/>
        <end position="60"/>
    </location>
</feature>
<dbReference type="InterPro" id="IPR013218">
    <property type="entry name" value="Dsn1/Mis13"/>
</dbReference>
<evidence type="ECO:0000313" key="4">
    <source>
        <dbReference type="Proteomes" id="UP001377567"/>
    </source>
</evidence>
<comment type="caution">
    <text evidence="3">The sequence shown here is derived from an EMBL/GenBank/DDBJ whole genome shotgun (WGS) entry which is preliminary data.</text>
</comment>
<feature type="coiled-coil region" evidence="1">
    <location>
        <begin position="461"/>
        <end position="488"/>
    </location>
</feature>
<dbReference type="GO" id="GO:0000444">
    <property type="term" value="C:MIS12/MIND type complex"/>
    <property type="evidence" value="ECO:0007669"/>
    <property type="project" value="InterPro"/>
</dbReference>
<proteinExistence type="predicted"/>
<evidence type="ECO:0000313" key="3">
    <source>
        <dbReference type="EMBL" id="GMM55529.1"/>
    </source>
</evidence>
<sequence>MSVDTEHTPRDDKLHKRVYPLRMETLPDAETSKDGSVHASPNIVTSTQVNRPADSRNQPVMTPAGERDDTDSAGEFEQDHDFRFKRHKSSKVKGVPSLGERLDNLQGMKKAKWVDNFDSSLPTEARAGAARDAPANTDTNDNPPSSQPKPTLQDAPIPQLDPAQWQQQPIYYIPVPTSPMYGSQMPMAPVGSQYMMPPQSSSMQPYYQSQMVAGSSQPQMVPAPSQLLPPPHLNSANLQYTQRTRNSRRSIAEQRGRRLSIMSNRDQSVISPHRDIPENQFYRYLAPQESTESQLMQLYSWCAMRSYAKLRHELKSQEKFSEALPADFVQTKNTALSIIKDFVDDLRRGRLNIDWNAEDEEDVRQYRDSAANDDNGEEVEDTVLKNLFRDDDEDEGADAHGDTENTETSDTRSESYYYTGFDVKKIPGFKHSKRKGRGVRSVNPEIKAKLEKMPLLPNSKNIKNEQNLALLQEKVAKLKRELNDWVEVLDNPNLADEWTEVSDAQTQLKQGPVPSAEEPHDLPTIPDLEQDLAERMSNLRVHAHLISSHSKTLAATTARKQELLSREMRLREERTSTAVDPKQLLRGLSSALARSQQ</sequence>
<dbReference type="PANTHER" id="PTHR14778">
    <property type="entry name" value="KINETOCHORE-ASSOCIATED PROTEIN DSN1 HOMOLOG"/>
    <property type="match status" value="1"/>
</dbReference>
<feature type="region of interest" description="Disordered" evidence="2">
    <location>
        <begin position="239"/>
        <end position="266"/>
    </location>
</feature>
<evidence type="ECO:0000256" key="1">
    <source>
        <dbReference type="SAM" id="Coils"/>
    </source>
</evidence>
<feature type="compositionally biased region" description="Polar residues" evidence="2">
    <location>
        <begin position="136"/>
        <end position="150"/>
    </location>
</feature>
<dbReference type="EMBL" id="BTGD01000005">
    <property type="protein sequence ID" value="GMM55529.1"/>
    <property type="molecule type" value="Genomic_DNA"/>
</dbReference>
<feature type="compositionally biased region" description="Basic and acidic residues" evidence="2">
    <location>
        <begin position="1"/>
        <end position="14"/>
    </location>
</feature>
<feature type="region of interest" description="Disordered" evidence="2">
    <location>
        <begin position="1"/>
        <end position="157"/>
    </location>
</feature>
<name>A0AAV5RV51_MAUHU</name>
<dbReference type="AlphaFoldDB" id="A0AAV5RV51"/>
<dbReference type="Pfam" id="PF08202">
    <property type="entry name" value="MIS13"/>
    <property type="match status" value="1"/>
</dbReference>
<keyword evidence="4" id="KW-1185">Reference proteome</keyword>
<feature type="region of interest" description="Disordered" evidence="2">
    <location>
        <begin position="388"/>
        <end position="413"/>
    </location>
</feature>
<reference evidence="3 4" key="1">
    <citation type="journal article" date="2023" name="Elife">
        <title>Identification of key yeast species and microbe-microbe interactions impacting larval growth of Drosophila in the wild.</title>
        <authorList>
            <person name="Mure A."/>
            <person name="Sugiura Y."/>
            <person name="Maeda R."/>
            <person name="Honda K."/>
            <person name="Sakurai N."/>
            <person name="Takahashi Y."/>
            <person name="Watada M."/>
            <person name="Katoh T."/>
            <person name="Gotoh A."/>
            <person name="Gotoh Y."/>
            <person name="Taniguchi I."/>
            <person name="Nakamura K."/>
            <person name="Hayashi T."/>
            <person name="Katayama T."/>
            <person name="Uemura T."/>
            <person name="Hattori Y."/>
        </authorList>
    </citation>
    <scope>NUCLEOTIDE SEQUENCE [LARGE SCALE GENOMIC DNA]</scope>
    <source>
        <strain evidence="3 4">KH-74</strain>
    </source>
</reference>
<protein>
    <submittedName>
        <fullName evidence="3">MIND complex subunit</fullName>
    </submittedName>
</protein>
<dbReference type="PANTHER" id="PTHR14778:SF2">
    <property type="entry name" value="KINETOCHORE-ASSOCIATED PROTEIN DSN1 HOMOLOG"/>
    <property type="match status" value="1"/>
</dbReference>
<evidence type="ECO:0000256" key="2">
    <source>
        <dbReference type="SAM" id="MobiDB-lite"/>
    </source>
</evidence>
<feature type="compositionally biased region" description="Low complexity" evidence="2">
    <location>
        <begin position="125"/>
        <end position="135"/>
    </location>
</feature>
<gene>
    <name evidence="3" type="ORF">DAKH74_021450</name>
</gene>
<dbReference type="GO" id="GO:0007059">
    <property type="term" value="P:chromosome segregation"/>
    <property type="evidence" value="ECO:0007669"/>
    <property type="project" value="InterPro"/>
</dbReference>
<accession>A0AAV5RV51</accession>
<feature type="compositionally biased region" description="Basic and acidic residues" evidence="2">
    <location>
        <begin position="397"/>
        <end position="413"/>
    </location>
</feature>
<dbReference type="GO" id="GO:0051301">
    <property type="term" value="P:cell division"/>
    <property type="evidence" value="ECO:0007669"/>
    <property type="project" value="InterPro"/>
</dbReference>
<keyword evidence="1" id="KW-0175">Coiled coil</keyword>
<organism evidence="3 4">
    <name type="scientific">Maudiozyma humilis</name>
    <name type="common">Sour dough yeast</name>
    <name type="synonym">Kazachstania humilis</name>
    <dbReference type="NCBI Taxonomy" id="51915"/>
    <lineage>
        <taxon>Eukaryota</taxon>
        <taxon>Fungi</taxon>
        <taxon>Dikarya</taxon>
        <taxon>Ascomycota</taxon>
        <taxon>Saccharomycotina</taxon>
        <taxon>Saccharomycetes</taxon>
        <taxon>Saccharomycetales</taxon>
        <taxon>Saccharomycetaceae</taxon>
        <taxon>Maudiozyma</taxon>
    </lineage>
</organism>